<sequence>MAKGEVAHSKMAYDRQIDGIKVIFDQSSPVPSRSRSRSRSNSGSKPTTGSGRSKGRVSRRRRYRSSSSSSSSSSHSRSRSHPRCHRPSSRCRCDNHRRNDRSRQAPPRRDRAGSRSSSHRNRNKRAASPSSKSQPRTHSGSSRSGSSEDSVNLRLDDKEELVRAAKAIETTILGVEKEELPESVEPVLSEESVEFKRVSIDTWVRQDPEKTESQSDEEESDDVFSPRMSPKRKTISFSINNSLVKPTLAAQSGAKVTSRVDSFDSRKPYGHWVRVKSDVERVKWEQLKKFIQVGYFFPFVVYCAFFQ</sequence>
<accession>A0ACB9VWL9</accession>
<proteinExistence type="predicted"/>
<comment type="caution">
    <text evidence="1">The sequence shown here is derived from an EMBL/GenBank/DDBJ whole genome shotgun (WGS) entry which is preliminary data.</text>
</comment>
<evidence type="ECO:0000313" key="2">
    <source>
        <dbReference type="Proteomes" id="UP001057452"/>
    </source>
</evidence>
<organism evidence="1 2">
    <name type="scientific">Chaenocephalus aceratus</name>
    <name type="common">Blackfin icefish</name>
    <name type="synonym">Chaenichthys aceratus</name>
    <dbReference type="NCBI Taxonomy" id="36190"/>
    <lineage>
        <taxon>Eukaryota</taxon>
        <taxon>Metazoa</taxon>
        <taxon>Chordata</taxon>
        <taxon>Craniata</taxon>
        <taxon>Vertebrata</taxon>
        <taxon>Euteleostomi</taxon>
        <taxon>Actinopterygii</taxon>
        <taxon>Neopterygii</taxon>
        <taxon>Teleostei</taxon>
        <taxon>Neoteleostei</taxon>
        <taxon>Acanthomorphata</taxon>
        <taxon>Eupercaria</taxon>
        <taxon>Perciformes</taxon>
        <taxon>Notothenioidei</taxon>
        <taxon>Channichthyidae</taxon>
        <taxon>Chaenocephalus</taxon>
    </lineage>
</organism>
<dbReference type="Proteomes" id="UP001057452">
    <property type="component" value="Chromosome 15"/>
</dbReference>
<name>A0ACB9VWL9_CHAAC</name>
<protein>
    <submittedName>
        <fullName evidence="1">Uncharacterized protein</fullName>
    </submittedName>
</protein>
<keyword evidence="2" id="KW-1185">Reference proteome</keyword>
<dbReference type="EMBL" id="CM043799">
    <property type="protein sequence ID" value="KAI4804341.1"/>
    <property type="molecule type" value="Genomic_DNA"/>
</dbReference>
<reference evidence="1" key="1">
    <citation type="submission" date="2022-05" db="EMBL/GenBank/DDBJ databases">
        <title>Chromosome-level genome of Chaenocephalus aceratus.</title>
        <authorList>
            <person name="Park H."/>
        </authorList>
    </citation>
    <scope>NUCLEOTIDE SEQUENCE</scope>
    <source>
        <strain evidence="1">KU_202001</strain>
    </source>
</reference>
<gene>
    <name evidence="1" type="ORF">KUCAC02_025971</name>
</gene>
<evidence type="ECO:0000313" key="1">
    <source>
        <dbReference type="EMBL" id="KAI4804341.1"/>
    </source>
</evidence>